<accession>A0A427B0S3</accession>
<comment type="caution">
    <text evidence="1">The sequence shown here is derived from an EMBL/GenBank/DDBJ whole genome shotgun (WGS) entry which is preliminary data.</text>
</comment>
<organism evidence="1 2">
    <name type="scientific">Ensete ventricosum</name>
    <name type="common">Abyssinian banana</name>
    <name type="synonym">Musa ensete</name>
    <dbReference type="NCBI Taxonomy" id="4639"/>
    <lineage>
        <taxon>Eukaryota</taxon>
        <taxon>Viridiplantae</taxon>
        <taxon>Streptophyta</taxon>
        <taxon>Embryophyta</taxon>
        <taxon>Tracheophyta</taxon>
        <taxon>Spermatophyta</taxon>
        <taxon>Magnoliopsida</taxon>
        <taxon>Liliopsida</taxon>
        <taxon>Zingiberales</taxon>
        <taxon>Musaceae</taxon>
        <taxon>Ensete</taxon>
    </lineage>
</organism>
<sequence>MAFARVPTIRVQLSLVHGRQQVVATYVASTHAWSSLDEAFTHMQPPLMQLLLHAAIVSRLWQSLPTRGRHWIRLLPT</sequence>
<dbReference type="AlphaFoldDB" id="A0A427B0S3"/>
<evidence type="ECO:0000313" key="1">
    <source>
        <dbReference type="EMBL" id="RRT81906.1"/>
    </source>
</evidence>
<name>A0A427B0S3_ENSVE</name>
<evidence type="ECO:0000313" key="2">
    <source>
        <dbReference type="Proteomes" id="UP000287651"/>
    </source>
</evidence>
<dbReference type="Proteomes" id="UP000287651">
    <property type="component" value="Unassembled WGS sequence"/>
</dbReference>
<reference evidence="1 2" key="1">
    <citation type="journal article" date="2014" name="Agronomy (Basel)">
        <title>A Draft Genome Sequence for Ensete ventricosum, the Drought-Tolerant Tree Against Hunger.</title>
        <authorList>
            <person name="Harrison J."/>
            <person name="Moore K.A."/>
            <person name="Paszkiewicz K."/>
            <person name="Jones T."/>
            <person name="Grant M."/>
            <person name="Ambacheew D."/>
            <person name="Muzemil S."/>
            <person name="Studholme D.J."/>
        </authorList>
    </citation>
    <scope>NUCLEOTIDE SEQUENCE [LARGE SCALE GENOMIC DNA]</scope>
</reference>
<dbReference type="EMBL" id="AMZH03000798">
    <property type="protein sequence ID" value="RRT81906.1"/>
    <property type="molecule type" value="Genomic_DNA"/>
</dbReference>
<proteinExistence type="predicted"/>
<protein>
    <submittedName>
        <fullName evidence="1">Uncharacterized protein</fullName>
    </submittedName>
</protein>
<gene>
    <name evidence="1" type="ORF">B296_00000409</name>
</gene>